<evidence type="ECO:0000259" key="1">
    <source>
        <dbReference type="Pfam" id="PF21047"/>
    </source>
</evidence>
<dbReference type="EMBL" id="JAHDVG010000483">
    <property type="protein sequence ID" value="KAH1172081.1"/>
    <property type="molecule type" value="Genomic_DNA"/>
</dbReference>
<evidence type="ECO:0000313" key="3">
    <source>
        <dbReference type="Proteomes" id="UP000827986"/>
    </source>
</evidence>
<feature type="domain" description="Maestro-like HEAT-repeats" evidence="1">
    <location>
        <begin position="1"/>
        <end position="65"/>
    </location>
</feature>
<evidence type="ECO:0000313" key="2">
    <source>
        <dbReference type="EMBL" id="KAH1172081.1"/>
    </source>
</evidence>
<sequence>MYHNLDSISELLAQQELLRALLLLGYQYSEEVVRTLLGCLLSCDSIAAEMLRMLTSHPETTGKVLRELLNRLREQPLCQHHDISQREAGIAPLA</sequence>
<comment type="caution">
    <text evidence="2">The sequence shown here is derived from an EMBL/GenBank/DDBJ whole genome shotgun (WGS) entry which is preliminary data.</text>
</comment>
<name>A0A9D4AX75_9SAUR</name>
<reference evidence="2" key="1">
    <citation type="submission" date="2021-09" db="EMBL/GenBank/DDBJ databases">
        <title>The genome of Mauremys mutica provides insights into the evolution of semi-aquatic lifestyle.</title>
        <authorList>
            <person name="Gong S."/>
            <person name="Gao Y."/>
        </authorList>
    </citation>
    <scope>NUCLEOTIDE SEQUENCE</scope>
    <source>
        <strain evidence="2">MM-2020</strain>
        <tissue evidence="2">Muscle</tissue>
    </source>
</reference>
<gene>
    <name evidence="2" type="ORF">KIL84_007699</name>
</gene>
<dbReference type="GO" id="GO:0005737">
    <property type="term" value="C:cytoplasm"/>
    <property type="evidence" value="ECO:0007669"/>
    <property type="project" value="TreeGrafter"/>
</dbReference>
<keyword evidence="3" id="KW-1185">Reference proteome</keyword>
<dbReference type="PANTHER" id="PTHR23120">
    <property type="entry name" value="MAESTRO-RELATED HEAT DOMAIN-CONTAINING"/>
    <property type="match status" value="1"/>
</dbReference>
<dbReference type="InterPro" id="IPR048465">
    <property type="entry name" value="Maestro-like_HEAT"/>
</dbReference>
<organism evidence="2 3">
    <name type="scientific">Mauremys mutica</name>
    <name type="common">yellowpond turtle</name>
    <dbReference type="NCBI Taxonomy" id="74926"/>
    <lineage>
        <taxon>Eukaryota</taxon>
        <taxon>Metazoa</taxon>
        <taxon>Chordata</taxon>
        <taxon>Craniata</taxon>
        <taxon>Vertebrata</taxon>
        <taxon>Euteleostomi</taxon>
        <taxon>Archelosauria</taxon>
        <taxon>Testudinata</taxon>
        <taxon>Testudines</taxon>
        <taxon>Cryptodira</taxon>
        <taxon>Durocryptodira</taxon>
        <taxon>Testudinoidea</taxon>
        <taxon>Geoemydidae</taxon>
        <taxon>Geoemydinae</taxon>
        <taxon>Mauremys</taxon>
    </lineage>
</organism>
<dbReference type="AlphaFoldDB" id="A0A9D4AX75"/>
<proteinExistence type="predicted"/>
<dbReference type="PANTHER" id="PTHR23120:SF42">
    <property type="entry name" value="MAESTRO HEAT-LIKE REPEAT FAMILY MEMBER 3"/>
    <property type="match status" value="1"/>
</dbReference>
<dbReference type="InterPro" id="IPR045206">
    <property type="entry name" value="Maestro_heat-like_prot"/>
</dbReference>
<dbReference type="Pfam" id="PF21047">
    <property type="entry name" value="HEAT_Maestro"/>
    <property type="match status" value="1"/>
</dbReference>
<dbReference type="Proteomes" id="UP000827986">
    <property type="component" value="Unassembled WGS sequence"/>
</dbReference>
<protein>
    <recommendedName>
        <fullName evidence="1">Maestro-like HEAT-repeats domain-containing protein</fullName>
    </recommendedName>
</protein>
<accession>A0A9D4AX75</accession>
<feature type="non-terminal residue" evidence="2">
    <location>
        <position position="94"/>
    </location>
</feature>